<organism evidence="2 3">
    <name type="scientific">Candidatus Venteria ishoeyi</name>
    <dbReference type="NCBI Taxonomy" id="1899563"/>
    <lineage>
        <taxon>Bacteria</taxon>
        <taxon>Pseudomonadati</taxon>
        <taxon>Pseudomonadota</taxon>
        <taxon>Gammaproteobacteria</taxon>
        <taxon>Thiotrichales</taxon>
        <taxon>Thiotrichaceae</taxon>
        <taxon>Venteria</taxon>
    </lineage>
</organism>
<proteinExistence type="predicted"/>
<protein>
    <recommendedName>
        <fullName evidence="4">FG-GAP repeat protein</fullName>
    </recommendedName>
</protein>
<dbReference type="Proteomes" id="UP000236724">
    <property type="component" value="Unassembled WGS sequence"/>
</dbReference>
<keyword evidence="3" id="KW-1185">Reference proteome</keyword>
<name>A0A1H6F7V4_9GAMM</name>
<dbReference type="SUPFAM" id="SSF69318">
    <property type="entry name" value="Integrin alpha N-terminal domain"/>
    <property type="match status" value="1"/>
</dbReference>
<evidence type="ECO:0000313" key="3">
    <source>
        <dbReference type="Proteomes" id="UP000236724"/>
    </source>
</evidence>
<reference evidence="2 3" key="1">
    <citation type="submission" date="2016-10" db="EMBL/GenBank/DDBJ databases">
        <authorList>
            <person name="de Groot N.N."/>
        </authorList>
    </citation>
    <scope>NUCLEOTIDE SEQUENCE [LARGE SCALE GENOMIC DNA]</scope>
    <source>
        <strain evidence="2">MBHS1</strain>
    </source>
</reference>
<evidence type="ECO:0000256" key="1">
    <source>
        <dbReference type="ARBA" id="ARBA00022729"/>
    </source>
</evidence>
<dbReference type="InterPro" id="IPR028994">
    <property type="entry name" value="Integrin_alpha_N"/>
</dbReference>
<evidence type="ECO:0000313" key="2">
    <source>
        <dbReference type="EMBL" id="SEH05144.1"/>
    </source>
</evidence>
<dbReference type="InterPro" id="IPR013517">
    <property type="entry name" value="FG-GAP"/>
</dbReference>
<keyword evidence="1" id="KW-0732">Signal</keyword>
<sequence>MDGASLLSYDYMLAVTDANWQITGAGDYNADGKLDLVWHHATTGSNAVWYMDGITRLSYASFPALTDTDWQIVGN</sequence>
<evidence type="ECO:0008006" key="4">
    <source>
        <dbReference type="Google" id="ProtNLM"/>
    </source>
</evidence>
<gene>
    <name evidence="2" type="ORF">MBHS_00997</name>
</gene>
<dbReference type="EMBL" id="FMSV02000159">
    <property type="protein sequence ID" value="SEH05144.1"/>
    <property type="molecule type" value="Genomic_DNA"/>
</dbReference>
<accession>A0A1H6F7V4</accession>
<dbReference type="PANTHER" id="PTHR46580:SF2">
    <property type="entry name" value="MAM DOMAIN-CONTAINING PROTEIN"/>
    <property type="match status" value="1"/>
</dbReference>
<dbReference type="Pfam" id="PF01839">
    <property type="entry name" value="FG-GAP"/>
    <property type="match status" value="1"/>
</dbReference>
<dbReference type="AlphaFoldDB" id="A0A1H6F7V4"/>
<dbReference type="PANTHER" id="PTHR46580">
    <property type="entry name" value="SENSOR KINASE-RELATED"/>
    <property type="match status" value="1"/>
</dbReference>